<keyword evidence="1" id="KW-0479">Metal-binding</keyword>
<dbReference type="SFLD" id="SFLDS00029">
    <property type="entry name" value="Radical_SAM"/>
    <property type="match status" value="1"/>
</dbReference>
<keyword evidence="3" id="KW-0411">Iron-sulfur</keyword>
<dbReference type="Gene3D" id="3.80.30.30">
    <property type="match status" value="1"/>
</dbReference>
<dbReference type="InterPro" id="IPR007197">
    <property type="entry name" value="rSAM"/>
</dbReference>
<dbReference type="GO" id="GO:0051536">
    <property type="term" value="F:iron-sulfur cluster binding"/>
    <property type="evidence" value="ECO:0007669"/>
    <property type="project" value="UniProtKB-KW"/>
</dbReference>
<dbReference type="GO" id="GO:0046872">
    <property type="term" value="F:metal ion binding"/>
    <property type="evidence" value="ECO:0007669"/>
    <property type="project" value="UniProtKB-KW"/>
</dbReference>
<evidence type="ECO:0000256" key="2">
    <source>
        <dbReference type="ARBA" id="ARBA00023004"/>
    </source>
</evidence>
<protein>
    <submittedName>
        <fullName evidence="5">Radical SAM protein</fullName>
    </submittedName>
</protein>
<dbReference type="KEGG" id="fcz:IMF26_01160"/>
<gene>
    <name evidence="5" type="ORF">IMF26_01160</name>
</gene>
<evidence type="ECO:0000313" key="5">
    <source>
        <dbReference type="EMBL" id="QUL98726.1"/>
    </source>
</evidence>
<name>A0AAT9LC89_9FIRM</name>
<sequence length="296" mass="33370">MREVTCRSALVRSGIPGVDYVINPYSGCLHRCVYCYASFMSRFHGNEGEWGTWADAKVNVAQILRKEMLLSRKVLSPGLQLGEHPSAPPRVLRVMMASVTDPYQPPERAYKLTRSCLEILSQLGKSGGWSASFKWEALELSILTKSDLVVRDLDILQDIPNAEVGMTITNPVDSISKRYEPGATPSSRRFEVLRRMSSAGLQTWGFFGPVLPYHSDSPRVIREMLIRFRDAGVRRVLVDRFNPYPSAVARFRQVAHPDAILALNRYLKNPLAYLDYLRETVLESATSLGIEVELCF</sequence>
<dbReference type="Pfam" id="PF04055">
    <property type="entry name" value="Radical_SAM"/>
    <property type="match status" value="1"/>
</dbReference>
<evidence type="ECO:0000256" key="1">
    <source>
        <dbReference type="ARBA" id="ARBA00022723"/>
    </source>
</evidence>
<dbReference type="InterPro" id="IPR040086">
    <property type="entry name" value="MJ0683-like"/>
</dbReference>
<reference evidence="5" key="2">
    <citation type="journal article" date="2023" name="Biology">
        <title>Prokaryotic Life Associated with Coal-Fire Gas Vents Revealed by Metagenomics.</title>
        <authorList>
            <person name="Kadnikov V.V."/>
            <person name="Mardanov A.V."/>
            <person name="Beletsky A.V."/>
            <person name="Karnachuk O.V."/>
            <person name="Ravin N.V."/>
        </authorList>
    </citation>
    <scope>NUCLEOTIDE SEQUENCE</scope>
    <source>
        <strain evidence="5">Bu02</strain>
    </source>
</reference>
<proteinExistence type="predicted"/>
<dbReference type="EMBL" id="CP062796">
    <property type="protein sequence ID" value="QUL98726.1"/>
    <property type="molecule type" value="Genomic_DNA"/>
</dbReference>
<organism evidence="5">
    <name type="scientific">Candidatus Fermentithermobacillus carboniphilus</name>
    <dbReference type="NCBI Taxonomy" id="3085328"/>
    <lineage>
        <taxon>Bacteria</taxon>
        <taxon>Bacillati</taxon>
        <taxon>Bacillota</taxon>
        <taxon>Candidatus Fermentithermobacillia</taxon>
        <taxon>Candidatus Fermentithermobacillales</taxon>
        <taxon>Candidatus Fermentithermobacillaceae</taxon>
        <taxon>Candidatus Fermentithermobacillus</taxon>
    </lineage>
</organism>
<reference evidence="5" key="1">
    <citation type="submission" date="2020-10" db="EMBL/GenBank/DDBJ databases">
        <authorList>
            <person name="Kadnikov V."/>
            <person name="Beletsky A.V."/>
            <person name="Mardanov A.V."/>
            <person name="Karnachuk O.V."/>
            <person name="Ravin N.V."/>
        </authorList>
    </citation>
    <scope>NUCLEOTIDE SEQUENCE</scope>
    <source>
        <strain evidence="5">Bu02</strain>
    </source>
</reference>
<dbReference type="GO" id="GO:0003824">
    <property type="term" value="F:catalytic activity"/>
    <property type="evidence" value="ECO:0007669"/>
    <property type="project" value="InterPro"/>
</dbReference>
<dbReference type="AlphaFoldDB" id="A0AAT9LC89"/>
<dbReference type="PANTHER" id="PTHR43432">
    <property type="entry name" value="SLR0285 PROTEIN"/>
    <property type="match status" value="1"/>
</dbReference>
<keyword evidence="2" id="KW-0408">Iron</keyword>
<evidence type="ECO:0000259" key="4">
    <source>
        <dbReference type="Pfam" id="PF04055"/>
    </source>
</evidence>
<feature type="domain" description="Radical SAM core" evidence="4">
    <location>
        <begin position="22"/>
        <end position="218"/>
    </location>
</feature>
<accession>A0AAT9LC89</accession>
<dbReference type="PANTHER" id="PTHR43432:SF3">
    <property type="entry name" value="SLR0285 PROTEIN"/>
    <property type="match status" value="1"/>
</dbReference>
<evidence type="ECO:0000256" key="3">
    <source>
        <dbReference type="ARBA" id="ARBA00023014"/>
    </source>
</evidence>
<dbReference type="SFLD" id="SFLDG01084">
    <property type="entry name" value="Uncharacterised_Radical_SAM_Su"/>
    <property type="match status" value="1"/>
</dbReference>